<dbReference type="InterPro" id="IPR036034">
    <property type="entry name" value="PDZ_sf"/>
</dbReference>
<dbReference type="SUPFAM" id="SSF50156">
    <property type="entry name" value="PDZ domain-like"/>
    <property type="match status" value="1"/>
</dbReference>
<sequence>MAVTAMSFRWLDLLEKEFDKAYVDLDILIGELDSDEPEMVYAARQKMSTLSSCFAQLTHKAQTIFQNNAKVEAELVDMRSCLVDLETRNDELSEQLHSVLVHVHKAQLTGIPQGADITSSLDQSLAERSPLHRARHEGMNVEKMIRHLENWKKRLEIENESLRATIASLEAEVCGARLSARYLDKELAGRIQQLQLVGRTDMVAAVRERLWTQLEAEILVQRQKTVVRAVRQADTRTPPTNIFNTPRNVVLKRDNNTVGLGISITGGREHGVPILISELEPGGGVDQLYVGDAILEVNGIDLSQASHNEAVKILSNQVGEVKLKVKYVGQDDAEEDSDVSQLRYGFFNDGHQMLAYENGYNKEVTPTAPRTPDSFVRDVSESSYTSSPRISEKDSNCQIVDNEEKYEKEKEPTSPLHIGVTTLQKIFRTLTPSGSWKEPIEAPVRKPSQQQDIQATRFDNSKEINKPIETRLDAQFELENSHKDIINKHHEQRIADRRGEFNRNDSTSKGDYRNHELMRQGSEKSDKSVHYKVDVGTYIDGFGDASFGTPV</sequence>
<dbReference type="InterPro" id="IPR001478">
    <property type="entry name" value="PDZ"/>
</dbReference>
<dbReference type="GO" id="GO:0044325">
    <property type="term" value="F:transmembrane transporter binding"/>
    <property type="evidence" value="ECO:0007669"/>
    <property type="project" value="TreeGrafter"/>
</dbReference>
<feature type="region of interest" description="Disordered" evidence="2">
    <location>
        <begin position="494"/>
        <end position="527"/>
    </location>
</feature>
<evidence type="ECO:0000313" key="5">
    <source>
        <dbReference type="Proteomes" id="UP001152798"/>
    </source>
</evidence>
<dbReference type="GO" id="GO:0005794">
    <property type="term" value="C:Golgi apparatus"/>
    <property type="evidence" value="ECO:0007669"/>
    <property type="project" value="InterPro"/>
</dbReference>
<dbReference type="InterPro" id="IPR038879">
    <property type="entry name" value="GOPC"/>
</dbReference>
<reference evidence="4" key="1">
    <citation type="submission" date="2022-01" db="EMBL/GenBank/DDBJ databases">
        <authorList>
            <person name="King R."/>
        </authorList>
    </citation>
    <scope>NUCLEOTIDE SEQUENCE</scope>
</reference>
<protein>
    <recommendedName>
        <fullName evidence="3">PDZ domain-containing protein</fullName>
    </recommendedName>
</protein>
<keyword evidence="1" id="KW-0175">Coiled coil</keyword>
<dbReference type="GO" id="GO:0030140">
    <property type="term" value="C:trans-Golgi network transport vesicle"/>
    <property type="evidence" value="ECO:0007669"/>
    <property type="project" value="TreeGrafter"/>
</dbReference>
<gene>
    <name evidence="4" type="ORF">NEZAVI_LOCUS3145</name>
</gene>
<evidence type="ECO:0000313" key="4">
    <source>
        <dbReference type="EMBL" id="CAH1392296.1"/>
    </source>
</evidence>
<dbReference type="PANTHER" id="PTHR16528">
    <property type="entry name" value="GOLGI-ASSOCIATED PDZ AND COILED-COIL MOTIF-CONTAINING"/>
    <property type="match status" value="1"/>
</dbReference>
<dbReference type="Gene3D" id="2.30.42.10">
    <property type="match status" value="1"/>
</dbReference>
<evidence type="ECO:0000256" key="1">
    <source>
        <dbReference type="SAM" id="Coils"/>
    </source>
</evidence>
<keyword evidence="5" id="KW-1185">Reference proteome</keyword>
<dbReference type="GO" id="GO:0016020">
    <property type="term" value="C:membrane"/>
    <property type="evidence" value="ECO:0007669"/>
    <property type="project" value="TreeGrafter"/>
</dbReference>
<dbReference type="SMART" id="SM00228">
    <property type="entry name" value="PDZ"/>
    <property type="match status" value="1"/>
</dbReference>
<name>A0A9P0H256_NEZVI</name>
<feature type="coiled-coil region" evidence="1">
    <location>
        <begin position="141"/>
        <end position="172"/>
    </location>
</feature>
<dbReference type="EMBL" id="OV725077">
    <property type="protein sequence ID" value="CAH1392296.1"/>
    <property type="molecule type" value="Genomic_DNA"/>
</dbReference>
<dbReference type="AlphaFoldDB" id="A0A9P0H256"/>
<dbReference type="PROSITE" id="PS50106">
    <property type="entry name" value="PDZ"/>
    <property type="match status" value="1"/>
</dbReference>
<accession>A0A9P0H256</accession>
<evidence type="ECO:0000259" key="3">
    <source>
        <dbReference type="PROSITE" id="PS50106"/>
    </source>
</evidence>
<dbReference type="OrthoDB" id="10063653at2759"/>
<organism evidence="4 5">
    <name type="scientific">Nezara viridula</name>
    <name type="common">Southern green stink bug</name>
    <name type="synonym">Cimex viridulus</name>
    <dbReference type="NCBI Taxonomy" id="85310"/>
    <lineage>
        <taxon>Eukaryota</taxon>
        <taxon>Metazoa</taxon>
        <taxon>Ecdysozoa</taxon>
        <taxon>Arthropoda</taxon>
        <taxon>Hexapoda</taxon>
        <taxon>Insecta</taxon>
        <taxon>Pterygota</taxon>
        <taxon>Neoptera</taxon>
        <taxon>Paraneoptera</taxon>
        <taxon>Hemiptera</taxon>
        <taxon>Heteroptera</taxon>
        <taxon>Panheteroptera</taxon>
        <taxon>Pentatomomorpha</taxon>
        <taxon>Pentatomoidea</taxon>
        <taxon>Pentatomidae</taxon>
        <taxon>Pentatominae</taxon>
        <taxon>Nezara</taxon>
    </lineage>
</organism>
<dbReference type="Pfam" id="PF00595">
    <property type="entry name" value="PDZ"/>
    <property type="match status" value="1"/>
</dbReference>
<dbReference type="Proteomes" id="UP001152798">
    <property type="component" value="Chromosome 1"/>
</dbReference>
<evidence type="ECO:0000256" key="2">
    <source>
        <dbReference type="SAM" id="MobiDB-lite"/>
    </source>
</evidence>
<dbReference type="PANTHER" id="PTHR16528:SF2">
    <property type="entry name" value="GOLGI-ASSOCIATED PDZ AND COILED-COIL MOTIF-CONTAINING PROTEIN"/>
    <property type="match status" value="1"/>
</dbReference>
<proteinExistence type="predicted"/>
<dbReference type="GO" id="GO:2000009">
    <property type="term" value="P:negative regulation of protein localization to cell surface"/>
    <property type="evidence" value="ECO:0007669"/>
    <property type="project" value="TreeGrafter"/>
</dbReference>
<feature type="domain" description="PDZ" evidence="3">
    <location>
        <begin position="248"/>
        <end position="329"/>
    </location>
</feature>